<evidence type="ECO:0000313" key="4">
    <source>
        <dbReference type="Proteomes" id="UP000225706"/>
    </source>
</evidence>
<feature type="coiled-coil region" evidence="1">
    <location>
        <begin position="673"/>
        <end position="707"/>
    </location>
</feature>
<dbReference type="Proteomes" id="UP000225706">
    <property type="component" value="Unassembled WGS sequence"/>
</dbReference>
<dbReference type="EMBL" id="LSMT01000030">
    <property type="protein sequence ID" value="PFX31890.1"/>
    <property type="molecule type" value="Genomic_DNA"/>
</dbReference>
<gene>
    <name evidence="3" type="primary">CCDC40</name>
    <name evidence="3" type="ORF">AWC38_SpisGene3287</name>
</gene>
<dbReference type="OrthoDB" id="188741at2759"/>
<keyword evidence="1" id="KW-0175">Coiled coil</keyword>
<keyword evidence="4" id="KW-1185">Reference proteome</keyword>
<sequence length="1004" mass="115572">MADKLGENGPSDSEGKGGEQRPVSGRSKGSADSKKSIQDAVSKLTVKALKDFRLSDPSDVDTVVTGAESEGLVPTATLTQDIPTFDPRGVPGAQTLLSEEITGSGEEAREDEIEADIGEDGDGDLRDEEESGSDGESDMVVLDPDHPLMVRFQAAYKSHLIRQQEKVNLELRELTEDLKIKKREREELGVQLYGIQQELARQQMLLEKEHDNFSTENHLRQQSEKLLEETKELHDKMVKDATHQRKQAKELRTEVENLAARLHYMEEAKEDVRADIAVMKRAAEKADTEVTKAELEKKKQDLLVDRLTQTVDRLREEIDMFETQCAAQLEETKAAQKALSEATTEIEALQLEKKQLTQQWYSSLIGMRRRDEAYAAMQEALSLQRQRIQAIETEIEGYRKSISKAQEQNEQITLMHNKIEADISMVKKLIAVSRNKQEVLKAEYSKYSRTLHETEQQLNRAETEVTLKENEITALRKQIEREFGEKIKLEDNIMEKMRSQLTLDKAAQYTKKMTDKLRRRATELESSMAEVENEISRDILDISNTTTRVRQLQDVMDNLNEEIHQKNITISKIEGEIVKRNAIIERKQSTIDQFNKKIDQLRNKDGGEEIGPLELQIHTLQKQIEARLNEITELQQFWLRNQSELVKTLKDVQKQSEDMEYFKKQYTILLQKKLRTEGEINSHNSEMRDIERNIRGMQNDMTKLNTLITKESGLREALHQGTVLMESDFIQALKDAEGESINMQNQIEALKEEKERLLNSLVEAERQIMLWEKKTQLAREAKNAVDLEYGQGEIKSMKAEIHRMQVRYSQLMRQQEKMIQDMEKSVVRREVIITRGDAQAKMGKVSNTKGTFQKKLAEMKKKIKQTNQDANACDTDIQVLREKQLTVSRDLEEKQTTCQQLQTTADELEVEIDTLSEERQRNLADIVAKQQKLKYYSQLKNGRYTPLCKTPETLEAELQKQRARLQSLMTIVDRLNQEFPQAQPALRKITLSLGYRGIPEEAAA</sequence>
<feature type="coiled-coil region" evidence="1">
    <location>
        <begin position="849"/>
        <end position="925"/>
    </location>
</feature>
<dbReference type="PANTHER" id="PTHR16275">
    <property type="entry name" value="COILED-COIL DOMAIN-CONTAINING PROTEIN 40"/>
    <property type="match status" value="1"/>
</dbReference>
<evidence type="ECO:0000313" key="3">
    <source>
        <dbReference type="EMBL" id="PFX31890.1"/>
    </source>
</evidence>
<accession>A0A2B4SSK6</accession>
<feature type="coiled-coil region" evidence="1">
    <location>
        <begin position="238"/>
        <end position="604"/>
    </location>
</feature>
<dbReference type="GO" id="GO:0005737">
    <property type="term" value="C:cytoplasm"/>
    <property type="evidence" value="ECO:0007669"/>
    <property type="project" value="TreeGrafter"/>
</dbReference>
<protein>
    <submittedName>
        <fullName evidence="3">Coiled-coil domain-containing protein 40</fullName>
    </submittedName>
</protein>
<feature type="compositionally biased region" description="Acidic residues" evidence="2">
    <location>
        <begin position="108"/>
        <end position="137"/>
    </location>
</feature>
<dbReference type="InterPro" id="IPR037386">
    <property type="entry name" value="CCDC40"/>
</dbReference>
<organism evidence="3 4">
    <name type="scientific">Stylophora pistillata</name>
    <name type="common">Smooth cauliflower coral</name>
    <dbReference type="NCBI Taxonomy" id="50429"/>
    <lineage>
        <taxon>Eukaryota</taxon>
        <taxon>Metazoa</taxon>
        <taxon>Cnidaria</taxon>
        <taxon>Anthozoa</taxon>
        <taxon>Hexacorallia</taxon>
        <taxon>Scleractinia</taxon>
        <taxon>Astrocoeniina</taxon>
        <taxon>Pocilloporidae</taxon>
        <taxon>Stylophora</taxon>
    </lineage>
</organism>
<proteinExistence type="predicted"/>
<dbReference type="GO" id="GO:0035082">
    <property type="term" value="P:axoneme assembly"/>
    <property type="evidence" value="ECO:0007669"/>
    <property type="project" value="InterPro"/>
</dbReference>
<dbReference type="STRING" id="50429.A0A2B4SSK6"/>
<evidence type="ECO:0000256" key="1">
    <source>
        <dbReference type="SAM" id="Coils"/>
    </source>
</evidence>
<feature type="coiled-coil region" evidence="1">
    <location>
        <begin position="157"/>
        <end position="191"/>
    </location>
</feature>
<reference evidence="4" key="1">
    <citation type="journal article" date="2017" name="bioRxiv">
        <title>Comparative analysis of the genomes of Stylophora pistillata and Acropora digitifera provides evidence for extensive differences between species of corals.</title>
        <authorList>
            <person name="Voolstra C.R."/>
            <person name="Li Y."/>
            <person name="Liew Y.J."/>
            <person name="Baumgarten S."/>
            <person name="Zoccola D."/>
            <person name="Flot J.-F."/>
            <person name="Tambutte S."/>
            <person name="Allemand D."/>
            <person name="Aranda M."/>
        </authorList>
    </citation>
    <scope>NUCLEOTIDE SEQUENCE [LARGE SCALE GENOMIC DNA]</scope>
</reference>
<dbReference type="PANTHER" id="PTHR16275:SF8">
    <property type="entry name" value="COILED-COIL DOMAIN-CONTAINING PROTEIN 40"/>
    <property type="match status" value="1"/>
</dbReference>
<comment type="caution">
    <text evidence="3">The sequence shown here is derived from an EMBL/GenBank/DDBJ whole genome shotgun (WGS) entry which is preliminary data.</text>
</comment>
<feature type="region of interest" description="Disordered" evidence="2">
    <location>
        <begin position="55"/>
        <end position="140"/>
    </location>
</feature>
<evidence type="ECO:0000256" key="2">
    <source>
        <dbReference type="SAM" id="MobiDB-lite"/>
    </source>
</evidence>
<dbReference type="AlphaFoldDB" id="A0A2B4SSK6"/>
<name>A0A2B4SSK6_STYPI</name>
<feature type="region of interest" description="Disordered" evidence="2">
    <location>
        <begin position="1"/>
        <end position="37"/>
    </location>
</feature>
<dbReference type="Pfam" id="PF08647">
    <property type="entry name" value="BRE1"/>
    <property type="match status" value="1"/>
</dbReference>
<feature type="coiled-coil region" evidence="1">
    <location>
        <begin position="733"/>
        <end position="814"/>
    </location>
</feature>